<evidence type="ECO:0000313" key="2">
    <source>
        <dbReference type="Proteomes" id="UP000319557"/>
    </source>
</evidence>
<protein>
    <submittedName>
        <fullName evidence="1">Uncharacterized protein</fullName>
    </submittedName>
</protein>
<dbReference type="Proteomes" id="UP000319557">
    <property type="component" value="Chromosome"/>
</dbReference>
<name>A0A517M1M1_9BACT</name>
<evidence type="ECO:0000313" key="1">
    <source>
        <dbReference type="EMBL" id="QDS88766.1"/>
    </source>
</evidence>
<dbReference type="RefSeq" id="WP_145346195.1">
    <property type="nucleotide sequence ID" value="NZ_CP036261.1"/>
</dbReference>
<gene>
    <name evidence="1" type="ORF">EC9_29600</name>
</gene>
<accession>A0A517M1M1</accession>
<dbReference type="KEGG" id="ruv:EC9_29600"/>
<dbReference type="OrthoDB" id="270920at2"/>
<dbReference type="EMBL" id="CP036261">
    <property type="protein sequence ID" value="QDS88766.1"/>
    <property type="molecule type" value="Genomic_DNA"/>
</dbReference>
<keyword evidence="2" id="KW-1185">Reference proteome</keyword>
<dbReference type="AlphaFoldDB" id="A0A517M1M1"/>
<proteinExistence type="predicted"/>
<reference evidence="1 2" key="1">
    <citation type="submission" date="2019-02" db="EMBL/GenBank/DDBJ databases">
        <title>Deep-cultivation of Planctomycetes and their phenomic and genomic characterization uncovers novel biology.</title>
        <authorList>
            <person name="Wiegand S."/>
            <person name="Jogler M."/>
            <person name="Boedeker C."/>
            <person name="Pinto D."/>
            <person name="Vollmers J."/>
            <person name="Rivas-Marin E."/>
            <person name="Kohn T."/>
            <person name="Peeters S.H."/>
            <person name="Heuer A."/>
            <person name="Rast P."/>
            <person name="Oberbeckmann S."/>
            <person name="Bunk B."/>
            <person name="Jeske O."/>
            <person name="Meyerdierks A."/>
            <person name="Storesund J.E."/>
            <person name="Kallscheuer N."/>
            <person name="Luecker S."/>
            <person name="Lage O.M."/>
            <person name="Pohl T."/>
            <person name="Merkel B.J."/>
            <person name="Hornburger P."/>
            <person name="Mueller R.-W."/>
            <person name="Bruemmer F."/>
            <person name="Labrenz M."/>
            <person name="Spormann A.M."/>
            <person name="Op den Camp H."/>
            <person name="Overmann J."/>
            <person name="Amann R."/>
            <person name="Jetten M.S.M."/>
            <person name="Mascher T."/>
            <person name="Medema M.H."/>
            <person name="Devos D.P."/>
            <person name="Kaster A.-K."/>
            <person name="Ovreas L."/>
            <person name="Rohde M."/>
            <person name="Galperin M.Y."/>
            <person name="Jogler C."/>
        </authorList>
    </citation>
    <scope>NUCLEOTIDE SEQUENCE [LARGE SCALE GENOMIC DNA]</scope>
    <source>
        <strain evidence="1 2">EC9</strain>
    </source>
</reference>
<organism evidence="1 2">
    <name type="scientific">Rosistilla ulvae</name>
    <dbReference type="NCBI Taxonomy" id="1930277"/>
    <lineage>
        <taxon>Bacteria</taxon>
        <taxon>Pseudomonadati</taxon>
        <taxon>Planctomycetota</taxon>
        <taxon>Planctomycetia</taxon>
        <taxon>Pirellulales</taxon>
        <taxon>Pirellulaceae</taxon>
        <taxon>Rosistilla</taxon>
    </lineage>
</organism>
<sequence length="178" mass="19956">MLEKKWQSPWLGDVDPATRTAVVTSQQHHRHQLAVKRGLPFTGAYYWIPISQDAWRLAVFPNAFYVGGEAGHVHVWEDVIRILAGLHHRNASELVEQIGNSPCGLPRGRVVRLGSGDWGVAHGGDHPKGSYLKSTVSDAFCLNDVHPRFFFDEHEQMLPGDRHQVELSTRSGFDRDSA</sequence>